<dbReference type="GO" id="GO:0016192">
    <property type="term" value="P:vesicle-mediated transport"/>
    <property type="evidence" value="ECO:0007669"/>
    <property type="project" value="InterPro"/>
</dbReference>
<feature type="compositionally biased region" description="Low complexity" evidence="1">
    <location>
        <begin position="331"/>
        <end position="343"/>
    </location>
</feature>
<evidence type="ECO:0000313" key="3">
    <source>
        <dbReference type="EMBL" id="KAF9075342.1"/>
    </source>
</evidence>
<dbReference type="Proteomes" id="UP000772434">
    <property type="component" value="Unassembled WGS sequence"/>
</dbReference>
<dbReference type="Pfam" id="PF02204">
    <property type="entry name" value="VPS9"/>
    <property type="match status" value="1"/>
</dbReference>
<dbReference type="SUPFAM" id="SSF109993">
    <property type="entry name" value="VPS9 domain"/>
    <property type="match status" value="1"/>
</dbReference>
<dbReference type="PROSITE" id="PS51205">
    <property type="entry name" value="VPS9"/>
    <property type="match status" value="1"/>
</dbReference>
<reference evidence="3" key="1">
    <citation type="submission" date="2020-11" db="EMBL/GenBank/DDBJ databases">
        <authorList>
            <consortium name="DOE Joint Genome Institute"/>
            <person name="Ahrendt S."/>
            <person name="Riley R."/>
            <person name="Andreopoulos W."/>
            <person name="Labutti K."/>
            <person name="Pangilinan J."/>
            <person name="Ruiz-Duenas F.J."/>
            <person name="Barrasa J.M."/>
            <person name="Sanchez-Garcia M."/>
            <person name="Camarero S."/>
            <person name="Miyauchi S."/>
            <person name="Serrano A."/>
            <person name="Linde D."/>
            <person name="Babiker R."/>
            <person name="Drula E."/>
            <person name="Ayuso-Fernandez I."/>
            <person name="Pacheco R."/>
            <person name="Padilla G."/>
            <person name="Ferreira P."/>
            <person name="Barriuso J."/>
            <person name="Kellner H."/>
            <person name="Castanera R."/>
            <person name="Alfaro M."/>
            <person name="Ramirez L."/>
            <person name="Pisabarro A.G."/>
            <person name="Kuo A."/>
            <person name="Tritt A."/>
            <person name="Lipzen A."/>
            <person name="He G."/>
            <person name="Yan M."/>
            <person name="Ng V."/>
            <person name="Cullen D."/>
            <person name="Martin F."/>
            <person name="Rosso M.-N."/>
            <person name="Henrissat B."/>
            <person name="Hibbett D."/>
            <person name="Martinez A.T."/>
            <person name="Grigoriev I.V."/>
        </authorList>
    </citation>
    <scope>NUCLEOTIDE SEQUENCE</scope>
    <source>
        <strain evidence="3">AH 40177</strain>
    </source>
</reference>
<dbReference type="EMBL" id="JADNRY010000010">
    <property type="protein sequence ID" value="KAF9075342.1"/>
    <property type="molecule type" value="Genomic_DNA"/>
</dbReference>
<dbReference type="PANTHER" id="PTHR23101:SF25">
    <property type="entry name" value="GTPASE-ACTIVATING PROTEIN AND VPS9 DOMAIN-CONTAINING PROTEIN 1"/>
    <property type="match status" value="1"/>
</dbReference>
<gene>
    <name evidence="3" type="ORF">BDP27DRAFT_1315909</name>
</gene>
<dbReference type="PANTHER" id="PTHR23101">
    <property type="entry name" value="RAB GDP/GTP EXCHANGE FACTOR"/>
    <property type="match status" value="1"/>
</dbReference>
<dbReference type="InterPro" id="IPR045046">
    <property type="entry name" value="Vps9-like"/>
</dbReference>
<sequence length="754" mass="80091">MDEADPTEPTGIITDSAHDDALASRIAALVMVDFGLRDLDLDVSAKTEDDEERKSGKEDQVMDILRACGNELCALEKVYTPREKAEAMVKAHRVLVDGLTKLPFAIDLKEPGSQPESELESEPPLLSGQKQDASEEELKTAVPWKKDDAFPQQIDDEDIDVSPQPEQEAELGKTSEVTEEMRIREPASKEQGNIIDSENSQSSPSLVATPNTSEITSSNRSAPAFSLDTLFPLLILSVVIANPPRLISHLLFTQRFLLTHQSQTPSKNGSSAAGEQAYCLVNLMAVAEFIGSLDLEGVVNARTARGTPLFSEDGPMPMPVMSLPITIGSRSGSRRASMSSQHSVVSRDGSAATTPVLSSSFTLRNRVEQQASALSSSANKVLTGMSGVMDSSIGGFGGLFKNMNVNLSLPGSLPLPGGFGFGGESSTGPVTPALDSAQSAALWNQTYLDSNKNLQAATSTPRDMMERKESGFSIKGLKLPSIPNMPTMPTIPNLTRSTAPGPGDAREKEMVNVSRPGSARSMLSTRSKKSVVGSLFGGESTEEDESEDVDGDEDEGTSYGDEDEDEAGDGESYDDDAGSDASDSRPSVAGDNRSIRSFESMMSDRKRSVKVDAARRVKKEQQTKMKKSTPLNTVAGAAGAARKSLSDRLARVSSGIAASTSKKGPPPAMLLSNPPRLDSPQSSQPPSPGLNQSPSSLPPPNSYFLGCTSAEDLRLGEVKELLREYQSLVQAVQAAGGYSLPATGSLSENPLGDL</sequence>
<dbReference type="OrthoDB" id="10264848at2759"/>
<organism evidence="3 4">
    <name type="scientific">Rhodocollybia butyracea</name>
    <dbReference type="NCBI Taxonomy" id="206335"/>
    <lineage>
        <taxon>Eukaryota</taxon>
        <taxon>Fungi</taxon>
        <taxon>Dikarya</taxon>
        <taxon>Basidiomycota</taxon>
        <taxon>Agaricomycotina</taxon>
        <taxon>Agaricomycetes</taxon>
        <taxon>Agaricomycetidae</taxon>
        <taxon>Agaricales</taxon>
        <taxon>Marasmiineae</taxon>
        <taxon>Omphalotaceae</taxon>
        <taxon>Rhodocollybia</taxon>
    </lineage>
</organism>
<dbReference type="GO" id="GO:0005829">
    <property type="term" value="C:cytosol"/>
    <property type="evidence" value="ECO:0007669"/>
    <property type="project" value="TreeGrafter"/>
</dbReference>
<dbReference type="GO" id="GO:0030139">
    <property type="term" value="C:endocytic vesicle"/>
    <property type="evidence" value="ECO:0007669"/>
    <property type="project" value="TreeGrafter"/>
</dbReference>
<feature type="compositionally biased region" description="Polar residues" evidence="1">
    <location>
        <begin position="190"/>
        <end position="220"/>
    </location>
</feature>
<proteinExistence type="predicted"/>
<protein>
    <recommendedName>
        <fullName evidence="2">VPS9 domain-containing protein</fullName>
    </recommendedName>
</protein>
<dbReference type="InterPro" id="IPR003123">
    <property type="entry name" value="VPS9"/>
</dbReference>
<comment type="caution">
    <text evidence="3">The sequence shown here is derived from an EMBL/GenBank/DDBJ whole genome shotgun (WGS) entry which is preliminary data.</text>
</comment>
<evidence type="ECO:0000259" key="2">
    <source>
        <dbReference type="PROSITE" id="PS51205"/>
    </source>
</evidence>
<feature type="compositionally biased region" description="Basic and acidic residues" evidence="1">
    <location>
        <begin position="179"/>
        <end position="188"/>
    </location>
</feature>
<name>A0A9P5Q734_9AGAR</name>
<feature type="region of interest" description="Disordered" evidence="1">
    <location>
        <begin position="476"/>
        <end position="706"/>
    </location>
</feature>
<evidence type="ECO:0000313" key="4">
    <source>
        <dbReference type="Proteomes" id="UP000772434"/>
    </source>
</evidence>
<feature type="compositionally biased region" description="Low complexity" evidence="1">
    <location>
        <begin position="111"/>
        <end position="129"/>
    </location>
</feature>
<dbReference type="GO" id="GO:0031267">
    <property type="term" value="F:small GTPase binding"/>
    <property type="evidence" value="ECO:0007669"/>
    <property type="project" value="TreeGrafter"/>
</dbReference>
<feature type="domain" description="VPS9" evidence="2">
    <location>
        <begin position="16"/>
        <end position="299"/>
    </location>
</feature>
<feature type="compositionally biased region" description="Acidic residues" evidence="1">
    <location>
        <begin position="540"/>
        <end position="578"/>
    </location>
</feature>
<dbReference type="GO" id="GO:0005085">
    <property type="term" value="F:guanyl-nucleotide exchange factor activity"/>
    <property type="evidence" value="ECO:0007669"/>
    <property type="project" value="InterPro"/>
</dbReference>
<keyword evidence="4" id="KW-1185">Reference proteome</keyword>
<dbReference type="InterPro" id="IPR037191">
    <property type="entry name" value="VPS9_dom_sf"/>
</dbReference>
<feature type="region of interest" description="Disordered" evidence="1">
    <location>
        <begin position="331"/>
        <end position="351"/>
    </location>
</feature>
<feature type="region of interest" description="Disordered" evidence="1">
    <location>
        <begin position="109"/>
        <end position="220"/>
    </location>
</feature>
<dbReference type="AlphaFoldDB" id="A0A9P5Q734"/>
<feature type="compositionally biased region" description="Basic and acidic residues" evidence="1">
    <location>
        <begin position="602"/>
        <end position="623"/>
    </location>
</feature>
<accession>A0A9P5Q734</accession>
<dbReference type="Gene3D" id="1.20.1050.80">
    <property type="entry name" value="VPS9 domain"/>
    <property type="match status" value="2"/>
</dbReference>
<evidence type="ECO:0000256" key="1">
    <source>
        <dbReference type="SAM" id="MobiDB-lite"/>
    </source>
</evidence>
<feature type="compositionally biased region" description="Basic and acidic residues" evidence="1">
    <location>
        <begin position="132"/>
        <end position="149"/>
    </location>
</feature>